<keyword evidence="5" id="KW-1185">Reference proteome</keyword>
<protein>
    <submittedName>
        <fullName evidence="4">GNAT family N-acetyltransferase</fullName>
    </submittedName>
</protein>
<dbReference type="RefSeq" id="WP_188229556.1">
    <property type="nucleotide sequence ID" value="NZ_JACVXB010000002.1"/>
</dbReference>
<dbReference type="PANTHER" id="PTHR42919:SF8">
    <property type="entry name" value="N-ALPHA-ACETYLTRANSFERASE 50"/>
    <property type="match status" value="1"/>
</dbReference>
<accession>A0A8J6UC05</accession>
<dbReference type="Pfam" id="PF00583">
    <property type="entry name" value="Acetyltransf_1"/>
    <property type="match status" value="1"/>
</dbReference>
<dbReference type="Gene3D" id="3.40.630.30">
    <property type="match status" value="1"/>
</dbReference>
<dbReference type="InterPro" id="IPR000182">
    <property type="entry name" value="GNAT_dom"/>
</dbReference>
<dbReference type="GO" id="GO:0016747">
    <property type="term" value="F:acyltransferase activity, transferring groups other than amino-acyl groups"/>
    <property type="evidence" value="ECO:0007669"/>
    <property type="project" value="InterPro"/>
</dbReference>
<dbReference type="Proteomes" id="UP000600588">
    <property type="component" value="Unassembled WGS sequence"/>
</dbReference>
<keyword evidence="1" id="KW-0808">Transferase</keyword>
<evidence type="ECO:0000256" key="1">
    <source>
        <dbReference type="ARBA" id="ARBA00022679"/>
    </source>
</evidence>
<evidence type="ECO:0000256" key="2">
    <source>
        <dbReference type="ARBA" id="ARBA00023315"/>
    </source>
</evidence>
<dbReference type="SUPFAM" id="SSF55729">
    <property type="entry name" value="Acyl-CoA N-acyltransferases (Nat)"/>
    <property type="match status" value="1"/>
</dbReference>
<reference evidence="4 5" key="1">
    <citation type="submission" date="2020-09" db="EMBL/GenBank/DDBJ databases">
        <title>TT11 complete genome.</title>
        <authorList>
            <person name="Wu Z."/>
        </authorList>
    </citation>
    <scope>NUCLEOTIDE SEQUENCE [LARGE SCALE GENOMIC DNA]</scope>
    <source>
        <strain evidence="4 5">TT11</strain>
    </source>
</reference>
<dbReference type="EMBL" id="JACVXB010000002">
    <property type="protein sequence ID" value="MBD0831764.1"/>
    <property type="molecule type" value="Genomic_DNA"/>
</dbReference>
<keyword evidence="2" id="KW-0012">Acyltransferase</keyword>
<feature type="domain" description="N-acetyltransferase" evidence="3">
    <location>
        <begin position="2"/>
        <end position="164"/>
    </location>
</feature>
<dbReference type="PANTHER" id="PTHR42919">
    <property type="entry name" value="N-ALPHA-ACETYLTRANSFERASE"/>
    <property type="match status" value="1"/>
</dbReference>
<sequence>MITITSATSVTDFKTIEKLADIIWREHYIPIVGKPQIDYMLEKFQTAEAISQQVANGMMYFALFFNKIPVGYIAIQIEEQTMFLSKIYVLKAYRGKGIAKSAMNFVENEAQKYNLKEIRLTVNVNNKEAIHAYSKLGFINKGSIIADIGNGFIMDDFDMRKPIH</sequence>
<evidence type="ECO:0000259" key="3">
    <source>
        <dbReference type="PROSITE" id="PS51186"/>
    </source>
</evidence>
<gene>
    <name evidence="4" type="ORF">ICJ83_06430</name>
</gene>
<comment type="caution">
    <text evidence="4">The sequence shown here is derived from an EMBL/GenBank/DDBJ whole genome shotgun (WGS) entry which is preliminary data.</text>
</comment>
<organism evidence="4 5">
    <name type="scientific">Aestuariibaculum sediminum</name>
    <dbReference type="NCBI Taxonomy" id="2770637"/>
    <lineage>
        <taxon>Bacteria</taxon>
        <taxon>Pseudomonadati</taxon>
        <taxon>Bacteroidota</taxon>
        <taxon>Flavobacteriia</taxon>
        <taxon>Flavobacteriales</taxon>
        <taxon>Flavobacteriaceae</taxon>
    </lineage>
</organism>
<dbReference type="PROSITE" id="PS51186">
    <property type="entry name" value="GNAT"/>
    <property type="match status" value="1"/>
</dbReference>
<dbReference type="InterPro" id="IPR016181">
    <property type="entry name" value="Acyl_CoA_acyltransferase"/>
</dbReference>
<dbReference type="InterPro" id="IPR051556">
    <property type="entry name" value="N-term/lysine_N-AcTrnsfr"/>
</dbReference>
<dbReference type="AlphaFoldDB" id="A0A8J6UC05"/>
<name>A0A8J6UC05_9FLAO</name>
<evidence type="ECO:0000313" key="4">
    <source>
        <dbReference type="EMBL" id="MBD0831764.1"/>
    </source>
</evidence>
<dbReference type="CDD" id="cd04301">
    <property type="entry name" value="NAT_SF"/>
    <property type="match status" value="1"/>
</dbReference>
<proteinExistence type="predicted"/>
<evidence type="ECO:0000313" key="5">
    <source>
        <dbReference type="Proteomes" id="UP000600588"/>
    </source>
</evidence>